<dbReference type="AlphaFoldDB" id="A0A562ZH38"/>
<evidence type="ECO:0000259" key="4">
    <source>
        <dbReference type="Pfam" id="PF08450"/>
    </source>
</evidence>
<gene>
    <name evidence="5" type="ORF">FN976_25775</name>
</gene>
<evidence type="ECO:0000313" key="5">
    <source>
        <dbReference type="EMBL" id="TWO67032.1"/>
    </source>
</evidence>
<feature type="binding site" evidence="3">
    <location>
        <position position="114"/>
    </location>
    <ligand>
        <name>substrate</name>
    </ligand>
</feature>
<keyword evidence="3" id="KW-0479">Metal-binding</keyword>
<dbReference type="SUPFAM" id="SSF63829">
    <property type="entry name" value="Calcium-dependent phosphotriesterase"/>
    <property type="match status" value="1"/>
</dbReference>
<keyword evidence="3" id="KW-0862">Zinc</keyword>
<name>A0A562ZH38_9BURK</name>
<accession>A0A562ZH38</accession>
<comment type="caution">
    <text evidence="5">The sequence shown here is derived from an EMBL/GenBank/DDBJ whole genome shotgun (WGS) entry which is preliminary data.</text>
</comment>
<feature type="domain" description="SMP-30/Gluconolactonase/LRE-like region" evidence="4">
    <location>
        <begin position="10"/>
        <end position="252"/>
    </location>
</feature>
<organism evidence="5 6">
    <name type="scientific">Caenimonas sedimenti</name>
    <dbReference type="NCBI Taxonomy" id="2596921"/>
    <lineage>
        <taxon>Bacteria</taxon>
        <taxon>Pseudomonadati</taxon>
        <taxon>Pseudomonadota</taxon>
        <taxon>Betaproteobacteria</taxon>
        <taxon>Burkholderiales</taxon>
        <taxon>Comamonadaceae</taxon>
        <taxon>Caenimonas</taxon>
    </lineage>
</organism>
<dbReference type="InterPro" id="IPR005511">
    <property type="entry name" value="SMP-30"/>
</dbReference>
<dbReference type="Gene3D" id="2.120.10.30">
    <property type="entry name" value="TolB, C-terminal domain"/>
    <property type="match status" value="1"/>
</dbReference>
<dbReference type="OrthoDB" id="9031811at2"/>
<dbReference type="InterPro" id="IPR011042">
    <property type="entry name" value="6-blade_b-propeller_TolB-like"/>
</dbReference>
<evidence type="ECO:0000256" key="2">
    <source>
        <dbReference type="PIRSR" id="PIRSR605511-1"/>
    </source>
</evidence>
<dbReference type="GO" id="GO:0016787">
    <property type="term" value="F:hydrolase activity"/>
    <property type="evidence" value="ECO:0007669"/>
    <property type="project" value="UniProtKB-KW"/>
</dbReference>
<feature type="binding site" evidence="3">
    <location>
        <position position="96"/>
    </location>
    <ligand>
        <name>substrate</name>
    </ligand>
</feature>
<sequence>MQPFLAGLAFPESARWREGALWFSDFYTGRVQRVTPDGACETMLTLPDGEQPSGLGWLPDGRLLVVAMRQRKLLCFDGHRIDVYADLSRHAPAACNDMLVDGLGRAYVGNMGFDLPARAPFEPTVLLLVMPDGQIRVAADDMHFPNGTVLTPDGRTLIVGESYGQRLTAFDVGDDGSLRNRRIWAQLEGKGVGPDGICLDEEGAIWLASPVSREVLRVREGGEVTHRIATPEQAVACMLGGADRRTLYVLTGRVMVTPEQSRAALSGRISTVRVEVAGAGLP</sequence>
<dbReference type="PRINTS" id="PR01790">
    <property type="entry name" value="SMP30FAMILY"/>
</dbReference>
<dbReference type="Pfam" id="PF08450">
    <property type="entry name" value="SGL"/>
    <property type="match status" value="1"/>
</dbReference>
<evidence type="ECO:0000313" key="6">
    <source>
        <dbReference type="Proteomes" id="UP000318199"/>
    </source>
</evidence>
<dbReference type="PANTHER" id="PTHR47572:SF4">
    <property type="entry name" value="LACTONASE DRP35"/>
    <property type="match status" value="1"/>
</dbReference>
<feature type="active site" description="Proton donor/acceptor" evidence="2">
    <location>
        <position position="195"/>
    </location>
</feature>
<keyword evidence="6" id="KW-1185">Reference proteome</keyword>
<dbReference type="Proteomes" id="UP000318199">
    <property type="component" value="Unassembled WGS sequence"/>
</dbReference>
<feature type="binding site" evidence="3">
    <location>
        <position position="12"/>
    </location>
    <ligand>
        <name>a divalent metal cation</name>
        <dbReference type="ChEBI" id="CHEBI:60240"/>
    </ligand>
</feature>
<feature type="binding site" evidence="3">
    <location>
        <position position="146"/>
    </location>
    <ligand>
        <name>a divalent metal cation</name>
        <dbReference type="ChEBI" id="CHEBI:60240"/>
    </ligand>
</feature>
<dbReference type="InterPro" id="IPR013658">
    <property type="entry name" value="SGL"/>
</dbReference>
<feature type="binding site" evidence="3">
    <location>
        <position position="195"/>
    </location>
    <ligand>
        <name>a divalent metal cation</name>
        <dbReference type="ChEBI" id="CHEBI:60240"/>
    </ligand>
</feature>
<comment type="cofactor">
    <cofactor evidence="3">
        <name>Zn(2+)</name>
        <dbReference type="ChEBI" id="CHEBI:29105"/>
    </cofactor>
    <text evidence="3">Binds 1 divalent metal cation per subunit.</text>
</comment>
<dbReference type="PANTHER" id="PTHR47572">
    <property type="entry name" value="LIPOPROTEIN-RELATED"/>
    <property type="match status" value="1"/>
</dbReference>
<dbReference type="GO" id="GO:0046872">
    <property type="term" value="F:metal ion binding"/>
    <property type="evidence" value="ECO:0007669"/>
    <property type="project" value="UniProtKB-KW"/>
</dbReference>
<proteinExistence type="predicted"/>
<evidence type="ECO:0000256" key="3">
    <source>
        <dbReference type="PIRSR" id="PIRSR605511-2"/>
    </source>
</evidence>
<reference evidence="5 6" key="1">
    <citation type="submission" date="2019-07" db="EMBL/GenBank/DDBJ databases">
        <title>Caenimonas sedimenti sp. nov., isolated from activated sludge.</title>
        <authorList>
            <person name="Xu J."/>
        </authorList>
    </citation>
    <scope>NUCLEOTIDE SEQUENCE [LARGE SCALE GENOMIC DNA]</scope>
    <source>
        <strain evidence="5 6">HX-9-20</strain>
    </source>
</reference>
<evidence type="ECO:0000256" key="1">
    <source>
        <dbReference type="ARBA" id="ARBA00022801"/>
    </source>
</evidence>
<dbReference type="InterPro" id="IPR051262">
    <property type="entry name" value="SMP-30/CGR1_Lactonase"/>
</dbReference>
<keyword evidence="1" id="KW-0378">Hydrolase</keyword>
<protein>
    <submittedName>
        <fullName evidence="5">SMP-30/gluconolactonase/LRE family protein</fullName>
    </submittedName>
</protein>
<dbReference type="EMBL" id="VOBQ01000024">
    <property type="protein sequence ID" value="TWO67032.1"/>
    <property type="molecule type" value="Genomic_DNA"/>
</dbReference>